<keyword evidence="1" id="KW-0732">Signal</keyword>
<proteinExistence type="predicted"/>
<dbReference type="EMBL" id="CAXAMM010042395">
    <property type="protein sequence ID" value="CAK9104596.1"/>
    <property type="molecule type" value="Genomic_DNA"/>
</dbReference>
<dbReference type="Gene3D" id="3.40.1090.10">
    <property type="entry name" value="Cytosolic phospholipase A2 catalytic domain"/>
    <property type="match status" value="1"/>
</dbReference>
<sequence length="614" mass="65983">MAFFTAVFLSVLTTPGSGSGCDGCDAAALLQHRRHGGARGGARGGLALALAGGGFKAQAAYAGILPALMNATESLEELMQSVEVISSASAGGWFFSLLAYSPSYLNLTRQMAETPTAAGELYWSQYLEKFLLGLGIDPKASKIAARELADGPGPTNAKVQDVVEIMLEWAWATQGIESKDWNDFIQVLLTAGHLTGQEYLGSPVNPWASGKTWLAGTSFSTPGPGGKGPGTCHDNPNASGFLCLSPSPLEALVYGNTTQNSLSYSCEGNPPWTPARFSVVMGSGRDQDSPLSTCPSCDGIQLKYTHQATTAPIDSVMESPIWNSNLPLVDAVSSSSAFLGLVLILPFFDAKDLKTLSDHLANLVASLPFLDTEFQEHLASNIFKFLTFDWTMWCMTASSSSSAFRDANELVEDVRDSGGKLSPKGFKNLAQQRLMGLADGTYTDNSGIAHAVSSGAQEIIYLGLTSSGDMARDLYRLCGGEKSDLQVVEVADLNFCPFCEADFQVFKEDVSALRKTLEEVSQLFEISSQASTLTSMRVASVNLTTVQSSYFDIEADRAILLHMVVIESPLYIGGWAYSDYATFVQDIIDTFQTSKNQHLVKRILSWFRPQSGTI</sequence>
<feature type="chain" id="PRO_5046930526" description="Phospholipase B-like" evidence="1">
    <location>
        <begin position="19"/>
        <end position="614"/>
    </location>
</feature>
<protein>
    <recommendedName>
        <fullName evidence="4">Phospholipase B-like</fullName>
    </recommendedName>
</protein>
<dbReference type="SUPFAM" id="SSF52151">
    <property type="entry name" value="FabD/lysophospholipase-like"/>
    <property type="match status" value="1"/>
</dbReference>
<dbReference type="InterPro" id="IPR016035">
    <property type="entry name" value="Acyl_Trfase/lysoPLipase"/>
</dbReference>
<evidence type="ECO:0008006" key="4">
    <source>
        <dbReference type="Google" id="ProtNLM"/>
    </source>
</evidence>
<feature type="signal peptide" evidence="1">
    <location>
        <begin position="1"/>
        <end position="18"/>
    </location>
</feature>
<gene>
    <name evidence="2" type="ORF">SCF082_LOCUS48794</name>
</gene>
<accession>A0ABP0RVE0</accession>
<evidence type="ECO:0000313" key="3">
    <source>
        <dbReference type="Proteomes" id="UP001642464"/>
    </source>
</evidence>
<evidence type="ECO:0000256" key="1">
    <source>
        <dbReference type="SAM" id="SignalP"/>
    </source>
</evidence>
<reference evidence="2 3" key="1">
    <citation type="submission" date="2024-02" db="EMBL/GenBank/DDBJ databases">
        <authorList>
            <person name="Chen Y."/>
            <person name="Shah S."/>
            <person name="Dougan E. K."/>
            <person name="Thang M."/>
            <person name="Chan C."/>
        </authorList>
    </citation>
    <scope>NUCLEOTIDE SEQUENCE [LARGE SCALE GENOMIC DNA]</scope>
</reference>
<comment type="caution">
    <text evidence="2">The sequence shown here is derived from an EMBL/GenBank/DDBJ whole genome shotgun (WGS) entry which is preliminary data.</text>
</comment>
<name>A0ABP0RVE0_9DINO</name>
<organism evidence="2 3">
    <name type="scientific">Durusdinium trenchii</name>
    <dbReference type="NCBI Taxonomy" id="1381693"/>
    <lineage>
        <taxon>Eukaryota</taxon>
        <taxon>Sar</taxon>
        <taxon>Alveolata</taxon>
        <taxon>Dinophyceae</taxon>
        <taxon>Suessiales</taxon>
        <taxon>Symbiodiniaceae</taxon>
        <taxon>Durusdinium</taxon>
    </lineage>
</organism>
<evidence type="ECO:0000313" key="2">
    <source>
        <dbReference type="EMBL" id="CAK9104596.1"/>
    </source>
</evidence>
<keyword evidence="3" id="KW-1185">Reference proteome</keyword>
<dbReference type="Proteomes" id="UP001642464">
    <property type="component" value="Unassembled WGS sequence"/>
</dbReference>